<dbReference type="AlphaFoldDB" id="A0A932ZUS0"/>
<dbReference type="EMBL" id="JACQRX010000268">
    <property type="protein sequence ID" value="MBI4252018.1"/>
    <property type="molecule type" value="Genomic_DNA"/>
</dbReference>
<name>A0A932ZUS0_UNCTE</name>
<evidence type="ECO:0000313" key="2">
    <source>
        <dbReference type="EMBL" id="MBI4252018.1"/>
    </source>
</evidence>
<proteinExistence type="predicted"/>
<organism evidence="2 3">
    <name type="scientific">Tectimicrobiota bacterium</name>
    <dbReference type="NCBI Taxonomy" id="2528274"/>
    <lineage>
        <taxon>Bacteria</taxon>
        <taxon>Pseudomonadati</taxon>
        <taxon>Nitrospinota/Tectimicrobiota group</taxon>
        <taxon>Candidatus Tectimicrobiota</taxon>
    </lineage>
</organism>
<dbReference type="Proteomes" id="UP000752292">
    <property type="component" value="Unassembled WGS sequence"/>
</dbReference>
<accession>A0A932ZUS0</accession>
<comment type="caution">
    <text evidence="2">The sequence shown here is derived from an EMBL/GenBank/DDBJ whole genome shotgun (WGS) entry which is preliminary data.</text>
</comment>
<evidence type="ECO:0000313" key="3">
    <source>
        <dbReference type="Proteomes" id="UP000752292"/>
    </source>
</evidence>
<protein>
    <submittedName>
        <fullName evidence="2">Uncharacterized protein</fullName>
    </submittedName>
</protein>
<sequence length="204" mass="21806">MTISSIGRKFASIPQGSAGKKAATEQYEGGPHKCQRRGLCYTPAGAGFGEAGHSMRKRLAWAGAILLSGCTSSSTDLLPAIQPAGGPSIVFQKPLEIVFPAAVRVINLSRETISEASSEKGRIVVAGSSATRGVFFFRLPNGRTRVELSQAAGSGFFTGPGGFFSSLREQIVVYEKKEAIERDRRREAEEQDALQGFGQIPGRR</sequence>
<feature type="region of interest" description="Disordered" evidence="1">
    <location>
        <begin position="184"/>
        <end position="204"/>
    </location>
</feature>
<gene>
    <name evidence="2" type="ORF">HY618_06115</name>
</gene>
<reference evidence="2" key="1">
    <citation type="submission" date="2020-07" db="EMBL/GenBank/DDBJ databases">
        <title>Huge and variable diversity of episymbiotic CPR bacteria and DPANN archaea in groundwater ecosystems.</title>
        <authorList>
            <person name="He C.Y."/>
            <person name="Keren R."/>
            <person name="Whittaker M."/>
            <person name="Farag I.F."/>
            <person name="Doudna J."/>
            <person name="Cate J.H.D."/>
            <person name="Banfield J.F."/>
        </authorList>
    </citation>
    <scope>NUCLEOTIDE SEQUENCE</scope>
    <source>
        <strain evidence="2">NC_groundwater_1370_Ag_S-0.2um_69_93</strain>
    </source>
</reference>
<evidence type="ECO:0000256" key="1">
    <source>
        <dbReference type="SAM" id="MobiDB-lite"/>
    </source>
</evidence>